<dbReference type="InterPro" id="IPR056079">
    <property type="entry name" value="DUF7662"/>
</dbReference>
<dbReference type="Pfam" id="PF24698">
    <property type="entry name" value="DUF7662"/>
    <property type="match status" value="1"/>
</dbReference>
<organism evidence="2">
    <name type="scientific">marine sediment metagenome</name>
    <dbReference type="NCBI Taxonomy" id="412755"/>
    <lineage>
        <taxon>unclassified sequences</taxon>
        <taxon>metagenomes</taxon>
        <taxon>ecological metagenomes</taxon>
    </lineage>
</organism>
<proteinExistence type="predicted"/>
<reference evidence="2" key="1">
    <citation type="journal article" date="2014" name="Front. Microbiol.">
        <title>High frequency of phylogenetically diverse reductive dehalogenase-homologous genes in deep subseafloor sedimentary metagenomes.</title>
        <authorList>
            <person name="Kawai M."/>
            <person name="Futagami T."/>
            <person name="Toyoda A."/>
            <person name="Takaki Y."/>
            <person name="Nishi S."/>
            <person name="Hori S."/>
            <person name="Arai W."/>
            <person name="Tsubouchi T."/>
            <person name="Morono Y."/>
            <person name="Uchiyama I."/>
            <person name="Ito T."/>
            <person name="Fujiyama A."/>
            <person name="Inagaki F."/>
            <person name="Takami H."/>
        </authorList>
    </citation>
    <scope>NUCLEOTIDE SEQUENCE</scope>
    <source>
        <strain evidence="2">Expedition CK06-06</strain>
    </source>
</reference>
<evidence type="ECO:0000313" key="2">
    <source>
        <dbReference type="EMBL" id="GAH60763.1"/>
    </source>
</evidence>
<comment type="caution">
    <text evidence="2">The sequence shown here is derived from an EMBL/GenBank/DDBJ whole genome shotgun (WGS) entry which is preliminary data.</text>
</comment>
<name>X1IT98_9ZZZZ</name>
<dbReference type="EMBL" id="BARU01021501">
    <property type="protein sequence ID" value="GAH60763.1"/>
    <property type="molecule type" value="Genomic_DNA"/>
</dbReference>
<dbReference type="AlphaFoldDB" id="X1IT98"/>
<accession>X1IT98</accession>
<gene>
    <name evidence="2" type="ORF">S03H2_35174</name>
</gene>
<feature type="domain" description="DUF7662" evidence="1">
    <location>
        <begin position="4"/>
        <end position="49"/>
    </location>
</feature>
<sequence>MAQYDPLRDYLSEYKGNELTLTFKEIDNIIVPKALPPCAYNLRQFWQNSYSPG</sequence>
<feature type="non-terminal residue" evidence="2">
    <location>
        <position position="53"/>
    </location>
</feature>
<evidence type="ECO:0000259" key="1">
    <source>
        <dbReference type="Pfam" id="PF24698"/>
    </source>
</evidence>
<protein>
    <recommendedName>
        <fullName evidence="1">DUF7662 domain-containing protein</fullName>
    </recommendedName>
</protein>